<dbReference type="Pfam" id="PF12348">
    <property type="entry name" value="CLASP_N"/>
    <property type="match status" value="1"/>
</dbReference>
<dbReference type="EMBL" id="CVRI01000058">
    <property type="protein sequence ID" value="CRL02768.1"/>
    <property type="molecule type" value="Genomic_DNA"/>
</dbReference>
<feature type="compositionally biased region" description="Polar residues" evidence="2">
    <location>
        <begin position="231"/>
        <end position="252"/>
    </location>
</feature>
<dbReference type="SMART" id="SM01349">
    <property type="entry name" value="TOG"/>
    <property type="match status" value="1"/>
</dbReference>
<dbReference type="InterPro" id="IPR016024">
    <property type="entry name" value="ARM-type_fold"/>
</dbReference>
<dbReference type="PANTHER" id="PTHR21567:SF87">
    <property type="entry name" value="CRESCERIN-LIKE PROTEIN CHE-12"/>
    <property type="match status" value="1"/>
</dbReference>
<evidence type="ECO:0000313" key="4">
    <source>
        <dbReference type="EMBL" id="CRL02768.1"/>
    </source>
</evidence>
<sequence>MSSSCFSDNSKSFNGQMMIDSHSIERFVIENPLLFRICCCCLVRRRKRVDTAKQNGISNHVNGHTLNSSSLNIDNIELAKESPIITSSENAKQNGNELTIQPLTTTISLVESDDTRSEQDVVKTQPKSRISEDIDNKEMVENYVEEQTRRISGNKSNSHILENFMEEQIRKTNSHILSDNDNNQNSFNSTPMHLSKEPTSSEIAHVRNEIAQIQSVIENVRMEMVQIQKQQAFTTSPKHQTSRPKSVTSSKTFDNDDVDLPPPRPKTSMDFVTIEEVERNSNPKISSRPTTPKSILKPESPFHRVVTPKPDDVLDDIQTLDSPYDSTTAARLEDVMMSHGLDEIDESANQECFEPLTDSQATTSKDNEAEDDNETIDVENIEYQQAFSPQPPEEITITIQRSPSRVKRQAPLKRNHKVTPVKNPMPNINQPSQVPLMLRHNSNKVANSHLFPPSLRRFERPKDAIQTCLSQLDSSSWENVMDGLVIFVRLIRHHPEYVDTQIHLLTIALAKHVKNLRSQVSRAACSAASEFFITNAKALDADAEELASALLNRTADTNKFLRADALKALESMCDALHPSKVVLILTFRGATHQNAAVRCTTAKLLCQLVFRVGCDKVFNLHKDIRDRLILTGANLLMEGSLETRNYTKELFKQLSIHSHYQKLLLDVIPPNIYRNIEKSLKSIR</sequence>
<dbReference type="Proteomes" id="UP000183832">
    <property type="component" value="Unassembled WGS sequence"/>
</dbReference>
<dbReference type="GO" id="GO:0005929">
    <property type="term" value="C:cilium"/>
    <property type="evidence" value="ECO:0007669"/>
    <property type="project" value="TreeGrafter"/>
</dbReference>
<name>A0A1J1IRI8_9DIPT</name>
<organism evidence="4 5">
    <name type="scientific">Clunio marinus</name>
    <dbReference type="NCBI Taxonomy" id="568069"/>
    <lineage>
        <taxon>Eukaryota</taxon>
        <taxon>Metazoa</taxon>
        <taxon>Ecdysozoa</taxon>
        <taxon>Arthropoda</taxon>
        <taxon>Hexapoda</taxon>
        <taxon>Insecta</taxon>
        <taxon>Pterygota</taxon>
        <taxon>Neoptera</taxon>
        <taxon>Endopterygota</taxon>
        <taxon>Diptera</taxon>
        <taxon>Nematocera</taxon>
        <taxon>Chironomoidea</taxon>
        <taxon>Chironomidae</taxon>
        <taxon>Clunio</taxon>
    </lineage>
</organism>
<dbReference type="AlphaFoldDB" id="A0A1J1IRI8"/>
<feature type="compositionally biased region" description="Polar residues" evidence="2">
    <location>
        <begin position="282"/>
        <end position="293"/>
    </location>
</feature>
<keyword evidence="1" id="KW-0175">Coiled coil</keyword>
<dbReference type="InterPro" id="IPR024395">
    <property type="entry name" value="CLASP_N_dom"/>
</dbReference>
<dbReference type="OrthoDB" id="63891at2759"/>
<evidence type="ECO:0000256" key="1">
    <source>
        <dbReference type="SAM" id="Coils"/>
    </source>
</evidence>
<gene>
    <name evidence="4" type="primary">putative Protein FAM179B</name>
    <name evidence="4" type="ORF">CLUMA_CG016010</name>
</gene>
<dbReference type="InterPro" id="IPR011989">
    <property type="entry name" value="ARM-like"/>
</dbReference>
<evidence type="ECO:0000313" key="5">
    <source>
        <dbReference type="Proteomes" id="UP000183832"/>
    </source>
</evidence>
<protein>
    <submittedName>
        <fullName evidence="4">CLUMA_CG016010, isoform A</fullName>
    </submittedName>
</protein>
<feature type="domain" description="TOG" evidence="3">
    <location>
        <begin position="457"/>
        <end position="684"/>
    </location>
</feature>
<reference evidence="4 5" key="1">
    <citation type="submission" date="2015-04" db="EMBL/GenBank/DDBJ databases">
        <authorList>
            <person name="Syromyatnikov M.Y."/>
            <person name="Popov V.N."/>
        </authorList>
    </citation>
    <scope>NUCLEOTIDE SEQUENCE [LARGE SCALE GENOMIC DNA]</scope>
</reference>
<feature type="region of interest" description="Disordered" evidence="2">
    <location>
        <begin position="231"/>
        <end position="310"/>
    </location>
</feature>
<dbReference type="InterPro" id="IPR034085">
    <property type="entry name" value="TOG"/>
</dbReference>
<dbReference type="GO" id="GO:0000226">
    <property type="term" value="P:microtubule cytoskeleton organization"/>
    <property type="evidence" value="ECO:0007669"/>
    <property type="project" value="UniProtKB-ARBA"/>
</dbReference>
<dbReference type="PANTHER" id="PTHR21567">
    <property type="entry name" value="CLASP"/>
    <property type="match status" value="1"/>
</dbReference>
<accession>A0A1J1IRI8</accession>
<dbReference type="GO" id="GO:0005881">
    <property type="term" value="C:cytoplasmic microtubule"/>
    <property type="evidence" value="ECO:0007669"/>
    <property type="project" value="TreeGrafter"/>
</dbReference>
<proteinExistence type="predicted"/>
<evidence type="ECO:0000259" key="3">
    <source>
        <dbReference type="SMART" id="SM01349"/>
    </source>
</evidence>
<dbReference type="GO" id="GO:0008017">
    <property type="term" value="F:microtubule binding"/>
    <property type="evidence" value="ECO:0007669"/>
    <property type="project" value="TreeGrafter"/>
</dbReference>
<dbReference type="Gene3D" id="1.25.10.10">
    <property type="entry name" value="Leucine-rich Repeat Variant"/>
    <property type="match status" value="1"/>
</dbReference>
<dbReference type="SUPFAM" id="SSF48371">
    <property type="entry name" value="ARM repeat"/>
    <property type="match status" value="1"/>
</dbReference>
<keyword evidence="5" id="KW-1185">Reference proteome</keyword>
<evidence type="ECO:0000256" key="2">
    <source>
        <dbReference type="SAM" id="MobiDB-lite"/>
    </source>
</evidence>
<feature type="coiled-coil region" evidence="1">
    <location>
        <begin position="203"/>
        <end position="230"/>
    </location>
</feature>